<name>A0A445MB95_ENSVE</name>
<protein>
    <recommendedName>
        <fullName evidence="3">Transposase (putative) gypsy type domain-containing protein</fullName>
    </recommendedName>
</protein>
<dbReference type="InterPro" id="IPR007321">
    <property type="entry name" value="Transposase_28"/>
</dbReference>
<evidence type="ECO:0000256" key="2">
    <source>
        <dbReference type="SAM" id="MobiDB-lite"/>
    </source>
</evidence>
<evidence type="ECO:0000256" key="1">
    <source>
        <dbReference type="SAM" id="Coils"/>
    </source>
</evidence>
<dbReference type="PANTHER" id="PTHR31099">
    <property type="entry name" value="OS06G0165300 PROTEIN"/>
    <property type="match status" value="1"/>
</dbReference>
<evidence type="ECO:0000313" key="4">
    <source>
        <dbReference type="EMBL" id="RZR71489.1"/>
    </source>
</evidence>
<dbReference type="Gene3D" id="1.10.287.1490">
    <property type="match status" value="1"/>
</dbReference>
<accession>A0A445MB95</accession>
<gene>
    <name evidence="4" type="ORF">BHM03_00005421</name>
</gene>
<feature type="compositionally biased region" description="Basic residues" evidence="2">
    <location>
        <begin position="372"/>
        <end position="387"/>
    </location>
</feature>
<keyword evidence="1" id="KW-0175">Coiled coil</keyword>
<proteinExistence type="predicted"/>
<feature type="coiled-coil region" evidence="1">
    <location>
        <begin position="477"/>
        <end position="557"/>
    </location>
</feature>
<feature type="region of interest" description="Disordered" evidence="2">
    <location>
        <begin position="347"/>
        <end position="409"/>
    </location>
</feature>
<dbReference type="CDD" id="cd06503">
    <property type="entry name" value="ATP-synt_Fo_b"/>
    <property type="match status" value="1"/>
</dbReference>
<feature type="compositionally biased region" description="Basic and acidic residues" evidence="2">
    <location>
        <begin position="388"/>
        <end position="401"/>
    </location>
</feature>
<feature type="non-terminal residue" evidence="4">
    <location>
        <position position="1"/>
    </location>
</feature>
<organism evidence="4">
    <name type="scientific">Ensete ventricosum</name>
    <name type="common">Abyssinian banana</name>
    <name type="synonym">Musa ensete</name>
    <dbReference type="NCBI Taxonomy" id="4639"/>
    <lineage>
        <taxon>Eukaryota</taxon>
        <taxon>Viridiplantae</taxon>
        <taxon>Streptophyta</taxon>
        <taxon>Embryophyta</taxon>
        <taxon>Tracheophyta</taxon>
        <taxon>Spermatophyta</taxon>
        <taxon>Magnoliopsida</taxon>
        <taxon>Liliopsida</taxon>
        <taxon>Zingiberales</taxon>
        <taxon>Musaceae</taxon>
        <taxon>Ensete</taxon>
    </lineage>
</organism>
<dbReference type="AlphaFoldDB" id="A0A445MB95"/>
<reference evidence="4" key="1">
    <citation type="journal article" date="2018" name="Data Brief">
        <title>Genome sequence data from 17 accessions of Ensete ventricosum, a staple food crop for millions in Ethiopia.</title>
        <authorList>
            <person name="Yemataw Z."/>
            <person name="Muzemil S."/>
            <person name="Ambachew D."/>
            <person name="Tripathi L."/>
            <person name="Tesfaye K."/>
            <person name="Chala A."/>
            <person name="Farbos A."/>
            <person name="O'Neill P."/>
            <person name="Moore K."/>
            <person name="Grant M."/>
            <person name="Studholme D.J."/>
        </authorList>
    </citation>
    <scope>NUCLEOTIDE SEQUENCE [LARGE SCALE GENOMIC DNA]</scope>
    <source>
        <tissue evidence="4">Leaf</tissue>
    </source>
</reference>
<dbReference type="Pfam" id="PF04195">
    <property type="entry name" value="Transposase_28"/>
    <property type="match status" value="1"/>
</dbReference>
<dbReference type="EMBL" id="KV875540">
    <property type="protein sequence ID" value="RZR71489.1"/>
    <property type="molecule type" value="Genomic_DNA"/>
</dbReference>
<sequence>NSGTSLCDLAEKVSSSTNLGDLVERANSGTNLYGLAERVSSGINLCDLAERANSSTNLCDLAEKVNSGTNLCDLVEKVNSGINLYDLAERMNSGTNLCDLAERANSGTNLYDLVEKVNSSTNLGDLAERANSSTNLCDLVEKVNSGTNLGDLAERTNSGTNLCDLTEKLLESVFWTPVVDRREGPEGFRGHDLDTAVTEGSLAAIREQYNIQAEYRLHISWSGQRPYSLDSPGVCISVDSLEVNLRFPLHPIIEECIRWWRISPSRVAPNSWRYLVMFLSKCRGAGIISTRDLFMTCFRLCKSRGGYYLTARVGFRVSGAPSNNKGWKGKTSSVCAAVLAREIGVSPAKEASKTSSKRSTDTPTEQIDDSARRHKKVKILSRRHKSRHGEGGSRSHSKGKEPAAPVKEPEMLVEYDEEDVSPVHHRPRSMKDLFKTKMALFDRVHDAGRLITFMDYRITNLQQEIDALKSGGGPEAIAAAEERASELEKELEKTKRERDEALQRLEASDKELNEARGNLSEIQRLLKEARVRARKMDDELLQSVKALESARAELSRQAIDHFTVRPEDDLVPMER</sequence>
<evidence type="ECO:0000259" key="3">
    <source>
        <dbReference type="Pfam" id="PF04195"/>
    </source>
</evidence>
<dbReference type="PANTHER" id="PTHR31099:SF49">
    <property type="entry name" value="MYOSIN HEAVY CHAIN-LIKE PROTEIN"/>
    <property type="match status" value="1"/>
</dbReference>
<feature type="domain" description="Transposase (putative) gypsy type" evidence="3">
    <location>
        <begin position="234"/>
        <end position="301"/>
    </location>
</feature>
<dbReference type="Proteomes" id="UP000290560">
    <property type="component" value="Unassembled WGS sequence"/>
</dbReference>